<evidence type="ECO:0000256" key="2">
    <source>
        <dbReference type="ARBA" id="ARBA00022676"/>
    </source>
</evidence>
<evidence type="ECO:0000256" key="3">
    <source>
        <dbReference type="ARBA" id="ARBA00022679"/>
    </source>
</evidence>
<keyword evidence="2" id="KW-0328">Glycosyltransferase</keyword>
<gene>
    <name evidence="5" type="ordered locus">TGAM_1565</name>
</gene>
<dbReference type="Pfam" id="PF21969">
    <property type="entry name" value="MGS_GT"/>
    <property type="match status" value="1"/>
</dbReference>
<evidence type="ECO:0000256" key="1">
    <source>
        <dbReference type="ARBA" id="ARBA00006739"/>
    </source>
</evidence>
<comment type="similarity">
    <text evidence="1">Belongs to the glycosyltransferase 2 family.</text>
</comment>
<dbReference type="Gene3D" id="3.90.550.10">
    <property type="entry name" value="Spore Coat Polysaccharide Biosynthesis Protein SpsA, Chain A"/>
    <property type="match status" value="1"/>
</dbReference>
<keyword evidence="6" id="KW-1185">Reference proteome</keyword>
<evidence type="ECO:0000313" key="6">
    <source>
        <dbReference type="Proteomes" id="UP000001488"/>
    </source>
</evidence>
<dbReference type="CAZy" id="GT81">
    <property type="family name" value="Glycosyltransferase Family 81"/>
</dbReference>
<sequence length="390" mass="44442">MVVNLRRWEEMKVIVGIPSYNNAETISFVVKQAAEGLKRYFGGGIIVNADGGSTDGTRDAVLRTEVPDGVEVHSFVYKWPIPGKGSAMKELMEFALERDADAIVFVDSDLRSITPEWIYRFAKPIEEGYDFVAPLYIRHKWDGTITNNIAYPMTASLYGKNVRQPIGGDFGVSRKLMEVYLEDEEVWKTHVARFGVDIFLTTTAIARGFKVIQAALGMKIHDPKDPAASLGPMFNQVVGTLFMLMEKYEDVWKDVRTIEPVPVFGELEKGEPEPVKVTLELLEIRAKELFAQHEPVLRRALDKETFKGVVEALKTFEFDDRLWSHVLYDGAVAYKNRILTEAEPLVPLYFAKTADFVKRTINMSTLEAEKLIEERAKVFLEEKDYLLERW</sequence>
<dbReference type="PANTHER" id="PTHR48090">
    <property type="entry name" value="UNDECAPRENYL-PHOSPHATE 4-DEOXY-4-FORMAMIDO-L-ARABINOSE TRANSFERASE-RELATED"/>
    <property type="match status" value="1"/>
</dbReference>
<evidence type="ECO:0000259" key="4">
    <source>
        <dbReference type="Pfam" id="PF21969"/>
    </source>
</evidence>
<organism evidence="5 6">
    <name type="scientific">Thermococcus gammatolerans (strain DSM 15229 / JCM 11827 / EJ3)</name>
    <dbReference type="NCBI Taxonomy" id="593117"/>
    <lineage>
        <taxon>Archaea</taxon>
        <taxon>Methanobacteriati</taxon>
        <taxon>Methanobacteriota</taxon>
        <taxon>Thermococci</taxon>
        <taxon>Thermococcales</taxon>
        <taxon>Thermococcaceae</taxon>
        <taxon>Thermococcus</taxon>
    </lineage>
</organism>
<accession>C5A755</accession>
<dbReference type="eggNOG" id="arCOG00894">
    <property type="taxonomic scope" value="Archaea"/>
</dbReference>
<dbReference type="KEGG" id="tga:TGAM_1565"/>
<feature type="domain" description="Mannosylglycerate synthase GT" evidence="4">
    <location>
        <begin position="82"/>
        <end position="212"/>
    </location>
</feature>
<dbReference type="InterPro" id="IPR054145">
    <property type="entry name" value="MGS_GT"/>
</dbReference>
<dbReference type="PANTHER" id="PTHR48090:SF10">
    <property type="entry name" value="GLUCOSYL-3-PHOSPHOGLYCERATE SYNTHASE"/>
    <property type="match status" value="1"/>
</dbReference>
<dbReference type="PATRIC" id="fig|593117.10.peg.1569"/>
<proteinExistence type="inferred from homology"/>
<keyword evidence="3 5" id="KW-0808">Transferase</keyword>
<dbReference type="InterPro" id="IPR029044">
    <property type="entry name" value="Nucleotide-diphossugar_trans"/>
</dbReference>
<dbReference type="HOGENOM" id="CLU_052035_0_0_2"/>
<protein>
    <submittedName>
        <fullName evidence="5">Glycosyltransferase</fullName>
    </submittedName>
</protein>
<dbReference type="AlphaFoldDB" id="C5A755"/>
<dbReference type="STRING" id="593117.TGAM_1565"/>
<dbReference type="SUPFAM" id="SSF53448">
    <property type="entry name" value="Nucleotide-diphospho-sugar transferases"/>
    <property type="match status" value="1"/>
</dbReference>
<evidence type="ECO:0000313" key="5">
    <source>
        <dbReference type="EMBL" id="ACS34067.1"/>
    </source>
</evidence>
<dbReference type="GO" id="GO:0016757">
    <property type="term" value="F:glycosyltransferase activity"/>
    <property type="evidence" value="ECO:0007669"/>
    <property type="project" value="UniProtKB-KW"/>
</dbReference>
<dbReference type="PaxDb" id="593117-TGAM_1565"/>
<name>C5A755_THEGJ</name>
<dbReference type="Proteomes" id="UP000001488">
    <property type="component" value="Chromosome"/>
</dbReference>
<dbReference type="InterPro" id="IPR050256">
    <property type="entry name" value="Glycosyltransferase_2"/>
</dbReference>
<dbReference type="EMBL" id="CP001398">
    <property type="protein sequence ID" value="ACS34067.1"/>
    <property type="molecule type" value="Genomic_DNA"/>
</dbReference>
<reference evidence="5 6" key="1">
    <citation type="journal article" date="2007" name="Genome Biol.">
        <title>Genome analysis and genome-wide proteomics of Thermococcus gammatolerans, the most radioresistant organism known amongst the Archaea.</title>
        <authorList>
            <person name="Zivanovic Y."/>
            <person name="Armengaud J."/>
            <person name="Lagorce A."/>
            <person name="Leplat C."/>
            <person name="Guerin P."/>
            <person name="Dutertre M."/>
            <person name="Anthouard V."/>
            <person name="Forterre P."/>
            <person name="Wincker P."/>
            <person name="Confalonieri F."/>
        </authorList>
    </citation>
    <scope>NUCLEOTIDE SEQUENCE [LARGE SCALE GENOMIC DNA]</scope>
    <source>
        <strain evidence="6">DSM 15229 / JCM 11827 / EJ3</strain>
    </source>
</reference>